<dbReference type="Gene3D" id="3.40.50.300">
    <property type="entry name" value="P-loop containing nucleotide triphosphate hydrolases"/>
    <property type="match status" value="1"/>
</dbReference>
<comment type="subunit">
    <text evidence="9">G proteins are composed of 3 units; alpha, beta and gamma. The alpha chain contains the guanine nucleotide binding site.</text>
</comment>
<dbReference type="InterPro" id="IPR000367">
    <property type="entry name" value="Gprotein_alpha_S"/>
</dbReference>
<dbReference type="GO" id="GO:0007606">
    <property type="term" value="P:sensory perception of chemical stimulus"/>
    <property type="evidence" value="ECO:0007669"/>
    <property type="project" value="TreeGrafter"/>
</dbReference>
<evidence type="ECO:0000256" key="8">
    <source>
        <dbReference type="PIRSR" id="PIRSR601019-2"/>
    </source>
</evidence>
<keyword evidence="12" id="KW-1185">Reference proteome</keyword>
<proteinExistence type="inferred from homology"/>
<feature type="binding site" evidence="8">
    <location>
        <position position="177"/>
    </location>
    <ligand>
        <name>Mg(2+)</name>
        <dbReference type="ChEBI" id="CHEBI:18420"/>
    </ligand>
</feature>
<accession>A0AAD8EJK1</accession>
<keyword evidence="4 8" id="KW-0460">Magnesium</keyword>
<comment type="subcellular location">
    <subcellularLocation>
        <location evidence="9">Cell membrane</location>
    </subcellularLocation>
</comment>
<dbReference type="GO" id="GO:0005834">
    <property type="term" value="C:heterotrimeric G-protein complex"/>
    <property type="evidence" value="ECO:0007669"/>
    <property type="project" value="UniProtKB-UniRule"/>
</dbReference>
<dbReference type="InterPro" id="IPR001019">
    <property type="entry name" value="Gprotein_alpha_su"/>
</dbReference>
<organism evidence="11 12">
    <name type="scientific">Diploptera punctata</name>
    <name type="common">Pacific beetle cockroach</name>
    <dbReference type="NCBI Taxonomy" id="6984"/>
    <lineage>
        <taxon>Eukaryota</taxon>
        <taxon>Metazoa</taxon>
        <taxon>Ecdysozoa</taxon>
        <taxon>Arthropoda</taxon>
        <taxon>Hexapoda</taxon>
        <taxon>Insecta</taxon>
        <taxon>Pterygota</taxon>
        <taxon>Neoptera</taxon>
        <taxon>Polyneoptera</taxon>
        <taxon>Dictyoptera</taxon>
        <taxon>Blattodea</taxon>
        <taxon>Blaberoidea</taxon>
        <taxon>Blaberidae</taxon>
        <taxon>Diplopterinae</taxon>
        <taxon>Diploptera</taxon>
    </lineage>
</organism>
<dbReference type="InterPro" id="IPR027417">
    <property type="entry name" value="P-loop_NTPase"/>
</dbReference>
<comment type="function">
    <text evidence="9">Guanine nucleotide-binding proteins (G proteins) function as transducers in numerous signaling pathways controlled by G protein-coupled receptors (GPCRs).</text>
</comment>
<feature type="binding site" evidence="7">
    <location>
        <position position="359"/>
    </location>
    <ligand>
        <name>GTP</name>
        <dbReference type="ChEBI" id="CHEBI:37565"/>
    </ligand>
</feature>
<evidence type="ECO:0000256" key="3">
    <source>
        <dbReference type="ARBA" id="ARBA00022741"/>
    </source>
</evidence>
<dbReference type="PANTHER" id="PTHR10218:SF367">
    <property type="entry name" value="GUANINE NUCLEOTIDE-BINDING PROTEIN G(F) SUBUNIT ALPHA"/>
    <property type="match status" value="1"/>
</dbReference>
<dbReference type="GO" id="GO:0003924">
    <property type="term" value="F:GTPase activity"/>
    <property type="evidence" value="ECO:0007669"/>
    <property type="project" value="UniProtKB-UniRule"/>
</dbReference>
<reference evidence="11" key="2">
    <citation type="submission" date="2023-05" db="EMBL/GenBank/DDBJ databases">
        <authorList>
            <person name="Fouks B."/>
        </authorList>
    </citation>
    <scope>NUCLEOTIDE SEQUENCE</scope>
    <source>
        <strain evidence="11">Stay&amp;Tobe</strain>
        <tissue evidence="11">Testes</tissue>
    </source>
</reference>
<dbReference type="EMBL" id="JASPKZ010003794">
    <property type="protein sequence ID" value="KAJ9592990.1"/>
    <property type="molecule type" value="Genomic_DNA"/>
</dbReference>
<keyword evidence="6 9" id="KW-0807">Transducer</keyword>
<dbReference type="Gene3D" id="1.10.400.10">
    <property type="entry name" value="GI Alpha 1, domain 2-like"/>
    <property type="match status" value="1"/>
</dbReference>
<evidence type="ECO:0000256" key="5">
    <source>
        <dbReference type="ARBA" id="ARBA00023134"/>
    </source>
</evidence>
<dbReference type="SUPFAM" id="SSF47895">
    <property type="entry name" value="Transducin (alpha subunit), insertion domain"/>
    <property type="match status" value="1"/>
</dbReference>
<keyword evidence="5 7" id="KW-0342">GTP-binding</keyword>
<dbReference type="SUPFAM" id="SSF52540">
    <property type="entry name" value="P-loop containing nucleoside triphosphate hydrolases"/>
    <property type="match status" value="1"/>
</dbReference>
<dbReference type="PANTHER" id="PTHR10218">
    <property type="entry name" value="GTP-BINDING PROTEIN ALPHA SUBUNIT"/>
    <property type="match status" value="1"/>
</dbReference>
<evidence type="ECO:0000256" key="7">
    <source>
        <dbReference type="PIRSR" id="PIRSR601019-1"/>
    </source>
</evidence>
<dbReference type="PROSITE" id="PS51882">
    <property type="entry name" value="G_ALPHA"/>
    <property type="match status" value="1"/>
</dbReference>
<dbReference type="AlphaFoldDB" id="A0AAD8EJK1"/>
<feature type="binding site" evidence="7">
    <location>
        <begin position="273"/>
        <end position="276"/>
    </location>
    <ligand>
        <name>GTP</name>
        <dbReference type="ChEBI" id="CHEBI:37565"/>
    </ligand>
</feature>
<feature type="coiled-coil region" evidence="10">
    <location>
        <begin position="7"/>
        <end position="38"/>
    </location>
</feature>
<comment type="caution">
    <text evidence="11">The sequence shown here is derived from an EMBL/GenBank/DDBJ whole genome shotgun (WGS) entry which is preliminary data.</text>
</comment>
<dbReference type="GO" id="GO:0005525">
    <property type="term" value="F:GTP binding"/>
    <property type="evidence" value="ECO:0007669"/>
    <property type="project" value="UniProtKB-UniRule"/>
</dbReference>
<dbReference type="FunFam" id="3.40.50.300:FF:000720">
    <property type="entry name" value="Guanine nucleotide-binding protein G(k) subunit alpha"/>
    <property type="match status" value="1"/>
</dbReference>
<keyword evidence="9" id="KW-0472">Membrane</keyword>
<dbReference type="SMART" id="SM00275">
    <property type="entry name" value="G_alpha"/>
    <property type="match status" value="1"/>
</dbReference>
<comment type="similarity">
    <text evidence="1 9">Belongs to the G-alpha family. G(s) subfamily.</text>
</comment>
<evidence type="ECO:0000256" key="4">
    <source>
        <dbReference type="ARBA" id="ARBA00022842"/>
    </source>
</evidence>
<protein>
    <recommendedName>
        <fullName evidence="9">Guanine nucleotide-binding protein G(s) subunit alpha</fullName>
    </recommendedName>
    <alternativeName>
        <fullName evidence="9">Adenylate cyclase-stimulating G alpha protein</fullName>
    </alternativeName>
</protein>
<dbReference type="GO" id="GO:0001664">
    <property type="term" value="F:G protein-coupled receptor binding"/>
    <property type="evidence" value="ECO:0007669"/>
    <property type="project" value="TreeGrafter"/>
</dbReference>
<dbReference type="GO" id="GO:0031683">
    <property type="term" value="F:G-protein beta/gamma-subunit complex binding"/>
    <property type="evidence" value="ECO:0007669"/>
    <property type="project" value="UniProtKB-UniRule"/>
</dbReference>
<evidence type="ECO:0000256" key="6">
    <source>
        <dbReference type="ARBA" id="ARBA00023224"/>
    </source>
</evidence>
<dbReference type="Proteomes" id="UP001233999">
    <property type="component" value="Unassembled WGS sequence"/>
</dbReference>
<evidence type="ECO:0000256" key="9">
    <source>
        <dbReference type="RuleBase" id="RU369121"/>
    </source>
</evidence>
<dbReference type="CDD" id="cd00066">
    <property type="entry name" value="G-alpha"/>
    <property type="match status" value="1"/>
</dbReference>
<keyword evidence="10" id="KW-0175">Coiled coil</keyword>
<dbReference type="PRINTS" id="PR00443">
    <property type="entry name" value="GPROTEINAS"/>
</dbReference>
<sequence length="387" mass="45237">MGCFGGSDSKNEQQKQVNRELEKKLKEWNKDYKKAIKILLLGTGESGKTTIIKQMKILHISGFSESDRQEKMIEIRQNIHESIYDLVTNMHLLHPPVEFASEESRVSAAYIRKIGPQEPSNYTQEYYSHVATLWKDKGIQLCYYRSNEFHFLDRVAEVRKPTYVPSDQDILFSRKRTTGIQKIEFDMKIPKGYGGGTVQFWMFDVGGQRGERRKWLPIFKLIVTTKFVISMSDFDQTLREENGVNRLRESLILFQDVWNTRFLEEAGVIVFLNKQDVLKEKVKSGKSIAKYFPRYSEYEISGNGMENNNDEYVRTRCFIRDMFLELASYKGERKSSLMPGVDYVLPQHRRECYFHFTIATDTNNIKTVFEDVHTMILISILGEFGLH</sequence>
<dbReference type="Pfam" id="PF00503">
    <property type="entry name" value="G-alpha"/>
    <property type="match status" value="1"/>
</dbReference>
<gene>
    <name evidence="11" type="ORF">L9F63_015360</name>
</gene>
<dbReference type="InterPro" id="IPR011025">
    <property type="entry name" value="GproteinA_insert"/>
</dbReference>
<evidence type="ECO:0000313" key="11">
    <source>
        <dbReference type="EMBL" id="KAJ9592990.1"/>
    </source>
</evidence>
<dbReference type="GO" id="GO:0005737">
    <property type="term" value="C:cytoplasm"/>
    <property type="evidence" value="ECO:0007669"/>
    <property type="project" value="TreeGrafter"/>
</dbReference>
<dbReference type="GO" id="GO:0007191">
    <property type="term" value="P:adenylate cyclase-activating dopamine receptor signaling pathway"/>
    <property type="evidence" value="ECO:0007669"/>
    <property type="project" value="TreeGrafter"/>
</dbReference>
<dbReference type="PRINTS" id="PR00318">
    <property type="entry name" value="GPROTEINA"/>
</dbReference>
<evidence type="ECO:0000256" key="10">
    <source>
        <dbReference type="SAM" id="Coils"/>
    </source>
</evidence>
<evidence type="ECO:0000256" key="2">
    <source>
        <dbReference type="ARBA" id="ARBA00022723"/>
    </source>
</evidence>
<keyword evidence="2 8" id="KW-0479">Metal-binding</keyword>
<feature type="binding site" evidence="7">
    <location>
        <begin position="204"/>
        <end position="208"/>
    </location>
    <ligand>
        <name>GTP</name>
        <dbReference type="ChEBI" id="CHEBI:37565"/>
    </ligand>
</feature>
<feature type="binding site" evidence="7">
    <location>
        <begin position="45"/>
        <end position="50"/>
    </location>
    <ligand>
        <name>GTP</name>
        <dbReference type="ChEBI" id="CHEBI:37565"/>
    </ligand>
</feature>
<keyword evidence="9" id="KW-1003">Cell membrane</keyword>
<dbReference type="GO" id="GO:0046872">
    <property type="term" value="F:metal ion binding"/>
    <property type="evidence" value="ECO:0007669"/>
    <property type="project" value="UniProtKB-UniRule"/>
</dbReference>
<reference evidence="11" key="1">
    <citation type="journal article" date="2023" name="IScience">
        <title>Live-bearing cockroach genome reveals convergent evolutionary mechanisms linked to viviparity in insects and beyond.</title>
        <authorList>
            <person name="Fouks B."/>
            <person name="Harrison M.C."/>
            <person name="Mikhailova A.A."/>
            <person name="Marchal E."/>
            <person name="English S."/>
            <person name="Carruthers M."/>
            <person name="Jennings E.C."/>
            <person name="Chiamaka E.L."/>
            <person name="Frigard R.A."/>
            <person name="Pippel M."/>
            <person name="Attardo G.M."/>
            <person name="Benoit J.B."/>
            <person name="Bornberg-Bauer E."/>
            <person name="Tobe S.S."/>
        </authorList>
    </citation>
    <scope>NUCLEOTIDE SEQUENCE</scope>
    <source>
        <strain evidence="11">Stay&amp;Tobe</strain>
    </source>
</reference>
<feature type="binding site" evidence="7">
    <location>
        <begin position="171"/>
        <end position="177"/>
    </location>
    <ligand>
        <name>GTP</name>
        <dbReference type="ChEBI" id="CHEBI:37565"/>
    </ligand>
</feature>
<evidence type="ECO:0000313" key="12">
    <source>
        <dbReference type="Proteomes" id="UP001233999"/>
    </source>
</evidence>
<feature type="binding site" evidence="8">
    <location>
        <position position="49"/>
    </location>
    <ligand>
        <name>Mg(2+)</name>
        <dbReference type="ChEBI" id="CHEBI:18420"/>
    </ligand>
</feature>
<keyword evidence="3 7" id="KW-0547">Nucleotide-binding</keyword>
<name>A0AAD8EJK1_DIPPU</name>
<evidence type="ECO:0000256" key="1">
    <source>
        <dbReference type="ARBA" id="ARBA00007172"/>
    </source>
</evidence>